<reference evidence="2" key="1">
    <citation type="submission" date="2023-03" db="EMBL/GenBank/DDBJ databases">
        <title>Massive genome expansion in bonnet fungi (Mycena s.s.) driven by repeated elements and novel gene families across ecological guilds.</title>
        <authorList>
            <consortium name="Lawrence Berkeley National Laboratory"/>
            <person name="Harder C.B."/>
            <person name="Miyauchi S."/>
            <person name="Viragh M."/>
            <person name="Kuo A."/>
            <person name="Thoen E."/>
            <person name="Andreopoulos B."/>
            <person name="Lu D."/>
            <person name="Skrede I."/>
            <person name="Drula E."/>
            <person name="Henrissat B."/>
            <person name="Morin E."/>
            <person name="Kohler A."/>
            <person name="Barry K."/>
            <person name="LaButti K."/>
            <person name="Morin E."/>
            <person name="Salamov A."/>
            <person name="Lipzen A."/>
            <person name="Mereny Z."/>
            <person name="Hegedus B."/>
            <person name="Baldrian P."/>
            <person name="Stursova M."/>
            <person name="Weitz H."/>
            <person name="Taylor A."/>
            <person name="Grigoriev I.V."/>
            <person name="Nagy L.G."/>
            <person name="Martin F."/>
            <person name="Kauserud H."/>
        </authorList>
    </citation>
    <scope>NUCLEOTIDE SEQUENCE</scope>
    <source>
        <strain evidence="2">CBHHK182m</strain>
    </source>
</reference>
<feature type="compositionally biased region" description="Basic and acidic residues" evidence="1">
    <location>
        <begin position="13"/>
        <end position="22"/>
    </location>
</feature>
<comment type="caution">
    <text evidence="2">The sequence shown here is derived from an EMBL/GenBank/DDBJ whole genome shotgun (WGS) entry which is preliminary data.</text>
</comment>
<feature type="compositionally biased region" description="Polar residues" evidence="1">
    <location>
        <begin position="282"/>
        <end position="293"/>
    </location>
</feature>
<feature type="region of interest" description="Disordered" evidence="1">
    <location>
        <begin position="1"/>
        <end position="30"/>
    </location>
</feature>
<proteinExistence type="predicted"/>
<organism evidence="2 3">
    <name type="scientific">Mycena metata</name>
    <dbReference type="NCBI Taxonomy" id="1033252"/>
    <lineage>
        <taxon>Eukaryota</taxon>
        <taxon>Fungi</taxon>
        <taxon>Dikarya</taxon>
        <taxon>Basidiomycota</taxon>
        <taxon>Agaricomycotina</taxon>
        <taxon>Agaricomycetes</taxon>
        <taxon>Agaricomycetidae</taxon>
        <taxon>Agaricales</taxon>
        <taxon>Marasmiineae</taxon>
        <taxon>Mycenaceae</taxon>
        <taxon>Mycena</taxon>
    </lineage>
</organism>
<protein>
    <submittedName>
        <fullName evidence="2">Uncharacterized protein</fullName>
    </submittedName>
</protein>
<feature type="compositionally biased region" description="Acidic residues" evidence="1">
    <location>
        <begin position="64"/>
        <end position="78"/>
    </location>
</feature>
<sequence>MFLRHKWKSDTGQFKEEEKANPDGKAQTSVHETLNISPKFSQQFPKWKTMKGVANTFLEYSEFFEDPDAGEEDSDGEDQASKANRSKYPWAIVGSLSDNELPDNLEEYPLLPEVPKRTVQKWIGIETGSLMPPGSAMATPDGACELVHSKYLPDGIVLKDPSHMVKSEVEAIYNLWIGRQKEKKIPLCFKVAEAKRNIEEDQWVRIQSLKRKQPPYVETDDDGDLGKDKGHAEGSKKKGKKAEVHAQNTDGDNEEREKRRGRAVGGTRQMAKRRGKQPAKVPNNNSGQSTRAGDSTPAKSHLQPRPLLTAKTREERLLHPPVSPK</sequence>
<name>A0AAD7IRW5_9AGAR</name>
<keyword evidence="3" id="KW-1185">Reference proteome</keyword>
<feature type="compositionally biased region" description="Basic and acidic residues" evidence="1">
    <location>
        <begin position="224"/>
        <end position="244"/>
    </location>
</feature>
<dbReference type="AlphaFoldDB" id="A0AAD7IRW5"/>
<feature type="region of interest" description="Disordered" evidence="1">
    <location>
        <begin position="64"/>
        <end position="83"/>
    </location>
</feature>
<evidence type="ECO:0000313" key="3">
    <source>
        <dbReference type="Proteomes" id="UP001215598"/>
    </source>
</evidence>
<evidence type="ECO:0000256" key="1">
    <source>
        <dbReference type="SAM" id="MobiDB-lite"/>
    </source>
</evidence>
<dbReference type="Proteomes" id="UP001215598">
    <property type="component" value="Unassembled WGS sequence"/>
</dbReference>
<accession>A0AAD7IRW5</accession>
<evidence type="ECO:0000313" key="2">
    <source>
        <dbReference type="EMBL" id="KAJ7748985.1"/>
    </source>
</evidence>
<gene>
    <name evidence="2" type="ORF">B0H16DRAFT_1461483</name>
</gene>
<feature type="region of interest" description="Disordered" evidence="1">
    <location>
        <begin position="214"/>
        <end position="325"/>
    </location>
</feature>
<dbReference type="EMBL" id="JARKIB010000071">
    <property type="protein sequence ID" value="KAJ7748985.1"/>
    <property type="molecule type" value="Genomic_DNA"/>
</dbReference>